<dbReference type="Gene3D" id="1.20.1070.10">
    <property type="entry name" value="Rhodopsin 7-helix transmembrane proteins"/>
    <property type="match status" value="1"/>
</dbReference>
<keyword evidence="5 17" id="KW-0716">Sensory transduction</keyword>
<comment type="function">
    <text evidence="1">Visual pigments are the light-absorbing molecules that mediate vision. They consist of an apoprotein, opsin, covalently linked to cis-retinal.</text>
</comment>
<evidence type="ECO:0000313" key="21">
    <source>
        <dbReference type="Proteomes" id="UP000091820"/>
    </source>
</evidence>
<dbReference type="SUPFAM" id="SSF81321">
    <property type="entry name" value="Family A G protein-coupled receptor-like"/>
    <property type="match status" value="1"/>
</dbReference>
<keyword evidence="21" id="KW-1185">Reference proteome</keyword>
<feature type="transmembrane region" description="Helical" evidence="17">
    <location>
        <begin position="52"/>
        <end position="74"/>
    </location>
</feature>
<keyword evidence="13 17" id="KW-0675">Receptor</keyword>
<reference evidence="20" key="2">
    <citation type="submission" date="2020-05" db="UniProtKB">
        <authorList>
            <consortium name="EnsemblMetazoa"/>
        </authorList>
    </citation>
    <scope>IDENTIFICATION</scope>
    <source>
        <strain evidence="20">IAEA</strain>
    </source>
</reference>
<keyword evidence="16" id="KW-0844">Vision</keyword>
<accession>A0A1A9W9C4</accession>
<dbReference type="CDD" id="cd15079">
    <property type="entry name" value="7tmA_photoreceptors_insect"/>
    <property type="match status" value="1"/>
</dbReference>
<dbReference type="InterPro" id="IPR050125">
    <property type="entry name" value="GPCR_opsins"/>
</dbReference>
<evidence type="ECO:0000256" key="11">
    <source>
        <dbReference type="ARBA" id="ARBA00023136"/>
    </source>
</evidence>
<dbReference type="PRINTS" id="PR00238">
    <property type="entry name" value="OPSIN"/>
</dbReference>
<keyword evidence="8 17" id="KW-1133">Transmembrane helix</keyword>
<evidence type="ECO:0000256" key="10">
    <source>
        <dbReference type="ARBA" id="ARBA00023040"/>
    </source>
</evidence>
<evidence type="ECO:0000256" key="9">
    <source>
        <dbReference type="ARBA" id="ARBA00022991"/>
    </source>
</evidence>
<evidence type="ECO:0000256" key="17">
    <source>
        <dbReference type="RuleBase" id="RU004951"/>
    </source>
</evidence>
<feature type="domain" description="G-protein coupled receptors family 1 profile" evidence="19">
    <location>
        <begin position="66"/>
        <end position="328"/>
    </location>
</feature>
<evidence type="ECO:0000256" key="8">
    <source>
        <dbReference type="ARBA" id="ARBA00022989"/>
    </source>
</evidence>
<evidence type="ECO:0000256" key="4">
    <source>
        <dbReference type="ARBA" id="ARBA00022553"/>
    </source>
</evidence>
<keyword evidence="15 17" id="KW-0807">Transducer</keyword>
<dbReference type="AlphaFoldDB" id="A0A1A9W9C4"/>
<keyword evidence="6 17" id="KW-0812">Transmembrane</keyword>
<dbReference type="EnsemblMetazoa" id="GBRI011016-RA">
    <property type="protein sequence ID" value="GBRI011016-PA"/>
    <property type="gene ID" value="GBRI011016"/>
</dbReference>
<dbReference type="FunFam" id="1.20.1070.10:FF:000044">
    <property type="entry name" value="Opsin, ultraviolet-sensitive"/>
    <property type="match status" value="1"/>
</dbReference>
<organism evidence="20 21">
    <name type="scientific">Glossina brevipalpis</name>
    <dbReference type="NCBI Taxonomy" id="37001"/>
    <lineage>
        <taxon>Eukaryota</taxon>
        <taxon>Metazoa</taxon>
        <taxon>Ecdysozoa</taxon>
        <taxon>Arthropoda</taxon>
        <taxon>Hexapoda</taxon>
        <taxon>Insecta</taxon>
        <taxon>Pterygota</taxon>
        <taxon>Neoptera</taxon>
        <taxon>Endopterygota</taxon>
        <taxon>Diptera</taxon>
        <taxon>Brachycera</taxon>
        <taxon>Muscomorpha</taxon>
        <taxon>Hippoboscoidea</taxon>
        <taxon>Glossinidae</taxon>
        <taxon>Glossina</taxon>
    </lineage>
</organism>
<dbReference type="PANTHER" id="PTHR24240">
    <property type="entry name" value="OPSIN"/>
    <property type="match status" value="1"/>
</dbReference>
<feature type="transmembrane region" description="Helical" evidence="17">
    <location>
        <begin position="86"/>
        <end position="112"/>
    </location>
</feature>
<dbReference type="GO" id="GO:0007602">
    <property type="term" value="P:phototransduction"/>
    <property type="evidence" value="ECO:0007669"/>
    <property type="project" value="UniProtKB-KW"/>
</dbReference>
<keyword evidence="3 17" id="KW-0600">Photoreceptor protein</keyword>
<evidence type="ECO:0000256" key="1">
    <source>
        <dbReference type="ARBA" id="ARBA00002881"/>
    </source>
</evidence>
<dbReference type="InterPro" id="IPR017452">
    <property type="entry name" value="GPCR_Rhodpsn_7TM"/>
</dbReference>
<dbReference type="GO" id="GO:0016020">
    <property type="term" value="C:membrane"/>
    <property type="evidence" value="ECO:0007669"/>
    <property type="project" value="UniProtKB-SubCell"/>
</dbReference>
<dbReference type="PROSITE" id="PS00238">
    <property type="entry name" value="OPSIN"/>
    <property type="match status" value="1"/>
</dbReference>
<comment type="subcellular location">
    <subcellularLocation>
        <location evidence="2 17">Membrane</location>
        <topology evidence="2 17">Multi-pass membrane protein</topology>
    </subcellularLocation>
</comment>
<evidence type="ECO:0000256" key="2">
    <source>
        <dbReference type="ARBA" id="ARBA00004141"/>
    </source>
</evidence>
<keyword evidence="9 17" id="KW-0157">Chromophore</keyword>
<feature type="transmembrane region" description="Helical" evidence="17">
    <location>
        <begin position="276"/>
        <end position="299"/>
    </location>
</feature>
<dbReference type="InterPro" id="IPR001760">
    <property type="entry name" value="Opsin"/>
</dbReference>
<dbReference type="PROSITE" id="PS00237">
    <property type="entry name" value="G_PROTEIN_RECEP_F1_1"/>
    <property type="match status" value="1"/>
</dbReference>
<name>A0A1A9W9C4_9MUSC</name>
<dbReference type="InterPro" id="IPR001735">
    <property type="entry name" value="Opsin_RH1/RH2"/>
</dbReference>
<keyword evidence="7 17" id="KW-0681">Retinal protein</keyword>
<evidence type="ECO:0000256" key="15">
    <source>
        <dbReference type="ARBA" id="ARBA00023224"/>
    </source>
</evidence>
<dbReference type="STRING" id="37001.A0A1A9W9C4"/>
<evidence type="ECO:0000256" key="12">
    <source>
        <dbReference type="ARBA" id="ARBA00023157"/>
    </source>
</evidence>
<keyword evidence="12" id="KW-1015">Disulfide bond</keyword>
<sequence>MESYGGAPVIGPHFSALANGSVTDKVTPDMAHLIHPYWNQFPAMDPMWNKILTTYMIMIGCISWCGNGVVIYIFSTTKSLRTPANLLVINLAISDFGMMVVNTPMMGINLYFQTWIWGPGGCDAYAALGSAFGCSSIWSMCMISLDRYNVIVLGMAGRPMTIKLALMKIAFIWAMGSIWTLSPIFGWSRYVPEGNLTSCGIDYLERNWNYRTYLIFYTIFVYYIPLFLICYSYWFIIAAVSAHEKAMREQAKKMNVKSLRSSEDAEKSAEGKLAKVALVTITLWFVAWTPYTIINMAGLFKFEGLTPLNTIWGACFAKSAACYNPIVYGISHPKYRIALKEKCPCCVFGKVDKDEGKGAGSDATSQATTNEAESKA</sequence>
<evidence type="ECO:0000256" key="3">
    <source>
        <dbReference type="ARBA" id="ARBA00022543"/>
    </source>
</evidence>
<evidence type="ECO:0000259" key="19">
    <source>
        <dbReference type="PROSITE" id="PS50262"/>
    </source>
</evidence>
<keyword evidence="10 17" id="KW-0297">G-protein coupled receptor</keyword>
<dbReference type="VEuPathDB" id="VectorBase:GBRI011016"/>
<dbReference type="GO" id="GO:0008020">
    <property type="term" value="F:G protein-coupled photoreceptor activity"/>
    <property type="evidence" value="ECO:0007669"/>
    <property type="project" value="UniProtKB-ARBA"/>
</dbReference>
<keyword evidence="14" id="KW-0325">Glycoprotein</keyword>
<feature type="compositionally biased region" description="Polar residues" evidence="18">
    <location>
        <begin position="362"/>
        <end position="376"/>
    </location>
</feature>
<keyword evidence="4" id="KW-0597">Phosphoprotein</keyword>
<feature type="transmembrane region" description="Helical" evidence="17">
    <location>
        <begin position="124"/>
        <end position="145"/>
    </location>
</feature>
<evidence type="ECO:0000256" key="6">
    <source>
        <dbReference type="ARBA" id="ARBA00022692"/>
    </source>
</evidence>
<feature type="transmembrane region" description="Helical" evidence="17">
    <location>
        <begin position="311"/>
        <end position="330"/>
    </location>
</feature>
<dbReference type="PROSITE" id="PS50262">
    <property type="entry name" value="G_PROTEIN_RECEP_F1_2"/>
    <property type="match status" value="1"/>
</dbReference>
<protein>
    <recommendedName>
        <fullName evidence="19">G-protein coupled receptors family 1 profile domain-containing protein</fullName>
    </recommendedName>
</protein>
<dbReference type="GO" id="GO:0007601">
    <property type="term" value="P:visual perception"/>
    <property type="evidence" value="ECO:0007669"/>
    <property type="project" value="UniProtKB-KW"/>
</dbReference>
<feature type="transmembrane region" description="Helical" evidence="17">
    <location>
        <begin position="165"/>
        <end position="187"/>
    </location>
</feature>
<dbReference type="InterPro" id="IPR000276">
    <property type="entry name" value="GPCR_Rhodpsn"/>
</dbReference>
<evidence type="ECO:0000256" key="16">
    <source>
        <dbReference type="ARBA" id="ARBA00023305"/>
    </source>
</evidence>
<dbReference type="Proteomes" id="UP000091820">
    <property type="component" value="Unassembled WGS sequence"/>
</dbReference>
<evidence type="ECO:0000313" key="20">
    <source>
        <dbReference type="EnsemblMetazoa" id="GBRI011016-PA"/>
    </source>
</evidence>
<dbReference type="InterPro" id="IPR027430">
    <property type="entry name" value="Retinal_BS"/>
</dbReference>
<dbReference type="PRINTS" id="PR00576">
    <property type="entry name" value="OPSINRH1RH2"/>
</dbReference>
<feature type="transmembrane region" description="Helical" evidence="17">
    <location>
        <begin position="214"/>
        <end position="240"/>
    </location>
</feature>
<dbReference type="PRINTS" id="PR00237">
    <property type="entry name" value="GPCRRHODOPSN"/>
</dbReference>
<reference evidence="21" key="1">
    <citation type="submission" date="2014-03" db="EMBL/GenBank/DDBJ databases">
        <authorList>
            <person name="Aksoy S."/>
            <person name="Warren W."/>
            <person name="Wilson R.K."/>
        </authorList>
    </citation>
    <scope>NUCLEOTIDE SEQUENCE [LARGE SCALE GENOMIC DNA]</scope>
    <source>
        <strain evidence="21">IAEA</strain>
    </source>
</reference>
<comment type="similarity">
    <text evidence="17">Belongs to the G-protein coupled receptor 1 family. Opsin subfamily.</text>
</comment>
<keyword evidence="11 17" id="KW-0472">Membrane</keyword>
<proteinExistence type="inferred from homology"/>
<feature type="region of interest" description="Disordered" evidence="18">
    <location>
        <begin position="352"/>
        <end position="376"/>
    </location>
</feature>
<dbReference type="Pfam" id="PF00001">
    <property type="entry name" value="7tm_1"/>
    <property type="match status" value="1"/>
</dbReference>
<evidence type="ECO:0000256" key="14">
    <source>
        <dbReference type="ARBA" id="ARBA00023180"/>
    </source>
</evidence>
<evidence type="ECO:0000256" key="18">
    <source>
        <dbReference type="SAM" id="MobiDB-lite"/>
    </source>
</evidence>
<evidence type="ECO:0000256" key="7">
    <source>
        <dbReference type="ARBA" id="ARBA00022925"/>
    </source>
</evidence>
<evidence type="ECO:0000256" key="5">
    <source>
        <dbReference type="ARBA" id="ARBA00022606"/>
    </source>
</evidence>
<evidence type="ECO:0000256" key="13">
    <source>
        <dbReference type="ARBA" id="ARBA00023170"/>
    </source>
</evidence>